<dbReference type="PANTHER" id="PTHR45713">
    <property type="entry name" value="FTP DOMAIN-CONTAINING PROTEIN"/>
    <property type="match status" value="1"/>
</dbReference>
<dbReference type="Proteomes" id="UP000507470">
    <property type="component" value="Unassembled WGS sequence"/>
</dbReference>
<protein>
    <submittedName>
        <fullName evidence="1">Uncharacterized protein</fullName>
    </submittedName>
</protein>
<sequence>MTGNTRNVNRSQQLLAHFKAFADANIALKKPTKLSSIFDPKIQQGSDYICCNSTYAVDGDRSGLLVHSDFFCAHSASVANQQSWWAVDLQNVYAINDVDIFGRQDCCTQNLANFDVEIILPTCRCNHWDNLEEGDRINCHYQKTESQSMTVTCPPNTKGRFGRYCYDLCMWKDWVRICRSSCRNIYCAK</sequence>
<keyword evidence="2" id="KW-1185">Reference proteome</keyword>
<accession>A0A6J8DZ35</accession>
<dbReference type="EMBL" id="CACVKT020008250">
    <property type="protein sequence ID" value="CAC5413849.1"/>
    <property type="molecule type" value="Genomic_DNA"/>
</dbReference>
<dbReference type="PANTHER" id="PTHR45713:SF6">
    <property type="entry name" value="F5_8 TYPE C DOMAIN-CONTAINING PROTEIN"/>
    <property type="match status" value="1"/>
</dbReference>
<dbReference type="InterPro" id="IPR008979">
    <property type="entry name" value="Galactose-bd-like_sf"/>
</dbReference>
<dbReference type="Gene3D" id="2.60.120.260">
    <property type="entry name" value="Galactose-binding domain-like"/>
    <property type="match status" value="1"/>
</dbReference>
<dbReference type="Pfam" id="PF22633">
    <property type="entry name" value="F5_F8_type_C_2"/>
    <property type="match status" value="1"/>
</dbReference>
<dbReference type="SUPFAM" id="SSF49785">
    <property type="entry name" value="Galactose-binding domain-like"/>
    <property type="match status" value="1"/>
</dbReference>
<dbReference type="InterPro" id="IPR051941">
    <property type="entry name" value="BG_Antigen-Binding_Lectin"/>
</dbReference>
<dbReference type="OrthoDB" id="6158912at2759"/>
<proteinExistence type="predicted"/>
<reference evidence="1 2" key="1">
    <citation type="submission" date="2020-06" db="EMBL/GenBank/DDBJ databases">
        <authorList>
            <person name="Li R."/>
            <person name="Bekaert M."/>
        </authorList>
    </citation>
    <scope>NUCLEOTIDE SEQUENCE [LARGE SCALE GENOMIC DNA]</scope>
    <source>
        <strain evidence="2">wild</strain>
    </source>
</reference>
<evidence type="ECO:0000313" key="2">
    <source>
        <dbReference type="Proteomes" id="UP000507470"/>
    </source>
</evidence>
<organism evidence="1 2">
    <name type="scientific">Mytilus coruscus</name>
    <name type="common">Sea mussel</name>
    <dbReference type="NCBI Taxonomy" id="42192"/>
    <lineage>
        <taxon>Eukaryota</taxon>
        <taxon>Metazoa</taxon>
        <taxon>Spiralia</taxon>
        <taxon>Lophotrochozoa</taxon>
        <taxon>Mollusca</taxon>
        <taxon>Bivalvia</taxon>
        <taxon>Autobranchia</taxon>
        <taxon>Pteriomorphia</taxon>
        <taxon>Mytilida</taxon>
        <taxon>Mytiloidea</taxon>
        <taxon>Mytilidae</taxon>
        <taxon>Mytilinae</taxon>
        <taxon>Mytilus</taxon>
    </lineage>
</organism>
<dbReference type="AlphaFoldDB" id="A0A6J8DZ35"/>
<evidence type="ECO:0000313" key="1">
    <source>
        <dbReference type="EMBL" id="CAC5413849.1"/>
    </source>
</evidence>
<name>A0A6J8DZ35_MYTCO</name>
<gene>
    <name evidence="1" type="ORF">MCOR_46706</name>
</gene>